<feature type="domain" description="PTS EIIC type-3" evidence="10">
    <location>
        <begin position="8"/>
        <end position="409"/>
    </location>
</feature>
<dbReference type="Pfam" id="PF02378">
    <property type="entry name" value="PTS_EIIC"/>
    <property type="match status" value="1"/>
</dbReference>
<dbReference type="PANTHER" id="PTHR33989">
    <property type="match status" value="1"/>
</dbReference>
<dbReference type="PANTHER" id="PTHR33989:SF4">
    <property type="entry name" value="PTS SYSTEM N,N'-DIACETYLCHITOBIOSE-SPECIFIC EIIC COMPONENT"/>
    <property type="match status" value="1"/>
</dbReference>
<dbReference type="AlphaFoldDB" id="A0A415EVB3"/>
<comment type="function">
    <text evidence="8">The phosphoenolpyruvate-dependent sugar phosphotransferase system (PTS), a major carbohydrate active -transport system, catalyzes the phosphorylation of incoming sugar substrates concomitant with their translocation across the cell membrane.</text>
</comment>
<keyword evidence="4 8" id="KW-0762">Sugar transport</keyword>
<feature type="transmembrane region" description="Helical" evidence="9">
    <location>
        <begin position="102"/>
        <end position="121"/>
    </location>
</feature>
<feature type="transmembrane region" description="Helical" evidence="9">
    <location>
        <begin position="317"/>
        <end position="338"/>
    </location>
</feature>
<dbReference type="EMBL" id="QRMZ01000005">
    <property type="protein sequence ID" value="RHK07233.1"/>
    <property type="molecule type" value="Genomic_DNA"/>
</dbReference>
<evidence type="ECO:0000256" key="1">
    <source>
        <dbReference type="ARBA" id="ARBA00004651"/>
    </source>
</evidence>
<evidence type="ECO:0000256" key="6">
    <source>
        <dbReference type="ARBA" id="ARBA00022989"/>
    </source>
</evidence>
<dbReference type="InterPro" id="IPR004796">
    <property type="entry name" value="PTS_IIC_cello"/>
</dbReference>
<feature type="transmembrane region" description="Helical" evidence="9">
    <location>
        <begin position="344"/>
        <end position="366"/>
    </location>
</feature>
<keyword evidence="2 8" id="KW-0813">Transport</keyword>
<keyword evidence="3 8" id="KW-1003">Cell membrane</keyword>
<proteinExistence type="predicted"/>
<evidence type="ECO:0000256" key="8">
    <source>
        <dbReference type="PIRNR" id="PIRNR006351"/>
    </source>
</evidence>
<evidence type="ECO:0000259" key="10">
    <source>
        <dbReference type="PROSITE" id="PS51105"/>
    </source>
</evidence>
<feature type="transmembrane region" description="Helical" evidence="9">
    <location>
        <begin position="387"/>
        <end position="409"/>
    </location>
</feature>
<evidence type="ECO:0000256" key="9">
    <source>
        <dbReference type="SAM" id="Phobius"/>
    </source>
</evidence>
<evidence type="ECO:0000256" key="7">
    <source>
        <dbReference type="ARBA" id="ARBA00023136"/>
    </source>
</evidence>
<comment type="subcellular location">
    <subcellularLocation>
        <location evidence="1">Cell membrane</location>
        <topology evidence="1">Multi-pass membrane protein</topology>
    </subcellularLocation>
</comment>
<feature type="transmembrane region" description="Helical" evidence="9">
    <location>
        <begin position="31"/>
        <end position="48"/>
    </location>
</feature>
<evidence type="ECO:0000256" key="5">
    <source>
        <dbReference type="ARBA" id="ARBA00022692"/>
    </source>
</evidence>
<evidence type="ECO:0000256" key="3">
    <source>
        <dbReference type="ARBA" id="ARBA00022475"/>
    </source>
</evidence>
<dbReference type="GO" id="GO:0009401">
    <property type="term" value="P:phosphoenolpyruvate-dependent sugar phosphotransferase system"/>
    <property type="evidence" value="ECO:0007669"/>
    <property type="project" value="InterPro"/>
</dbReference>
<dbReference type="InterPro" id="IPR051088">
    <property type="entry name" value="PTS_Sugar-EIIC/EIIB"/>
</dbReference>
<dbReference type="PIRSF" id="PIRSF006351">
    <property type="entry name" value="PTS_EIIC-Cellobiose"/>
    <property type="match status" value="1"/>
</dbReference>
<dbReference type="GO" id="GO:0008982">
    <property type="term" value="F:protein-N(PI)-phosphohistidine-sugar phosphotransferase activity"/>
    <property type="evidence" value="ECO:0007669"/>
    <property type="project" value="UniProtKB-UniRule"/>
</dbReference>
<dbReference type="InterPro" id="IPR003352">
    <property type="entry name" value="PTS_EIIC"/>
</dbReference>
<evidence type="ECO:0000256" key="4">
    <source>
        <dbReference type="ARBA" id="ARBA00022597"/>
    </source>
</evidence>
<comment type="caution">
    <text evidence="11">The sequence shown here is derived from an EMBL/GenBank/DDBJ whole genome shotgun (WGS) entry which is preliminary data.</text>
</comment>
<accession>A0A415EVB3</accession>
<keyword evidence="5 9" id="KW-0812">Transmembrane</keyword>
<evidence type="ECO:0000313" key="12">
    <source>
        <dbReference type="Proteomes" id="UP000286288"/>
    </source>
</evidence>
<dbReference type="InterPro" id="IPR004501">
    <property type="entry name" value="PTS_EIIC_3"/>
</dbReference>
<evidence type="ECO:0000313" key="11">
    <source>
        <dbReference type="EMBL" id="RHK07233.1"/>
    </source>
</evidence>
<sequence length="426" mass="46365">MNGFTERIEKIVSPAASWLNNNKVIQAISKGLMMSMPIIMVGAIASIFQNFPLAAYQSFLSDSYFGQLLTTIVNVTTNMLAVYVVAAISYTYCKILGNSDGFICSLLALMNFFLLTPMIVIGEGFAATTNLPIEWLGAKGLFTAMLVAILTTRLFDLSVKKNWTIRLPESVPPFVSKAFAAIVPGFLMVILFGLIAFLFSLTPYNDVHHTIYSLIQEPLGNVGNNVWTAALIYFLSGLCWFFGIHGIAVIGVVMPIWIAADAANISALAAGEAAPNIITFSWINIVSSPGGGGATIGLIVLATFFSKSQRYRSMGKIAFVPSLFNINEPVIFGFPMVLNGLMAIPFIFTPVINILLGYALTVMEILPPSNGAGSMGMPIFLNALLNGGWRLLVFQIVATLLSIAIYYPFFRILDQKEYQLENPDPK</sequence>
<protein>
    <recommendedName>
        <fullName evidence="8">Permease IIC component</fullName>
    </recommendedName>
</protein>
<dbReference type="Proteomes" id="UP000286288">
    <property type="component" value="Unassembled WGS sequence"/>
</dbReference>
<organism evidence="11 12">
    <name type="scientific">Enterococcus casseliflavus</name>
    <name type="common">Enterococcus flavescens</name>
    <dbReference type="NCBI Taxonomy" id="37734"/>
    <lineage>
        <taxon>Bacteria</taxon>
        <taxon>Bacillati</taxon>
        <taxon>Bacillota</taxon>
        <taxon>Bacilli</taxon>
        <taxon>Lactobacillales</taxon>
        <taxon>Enterococcaceae</taxon>
        <taxon>Enterococcus</taxon>
    </lineage>
</organism>
<feature type="transmembrane region" description="Helical" evidence="9">
    <location>
        <begin position="282"/>
        <end position="305"/>
    </location>
</feature>
<dbReference type="NCBIfam" id="TIGR00410">
    <property type="entry name" value="lacE"/>
    <property type="match status" value="1"/>
</dbReference>
<feature type="transmembrane region" description="Helical" evidence="9">
    <location>
        <begin position="249"/>
        <end position="270"/>
    </location>
</feature>
<dbReference type="PROSITE" id="PS51105">
    <property type="entry name" value="PTS_EIIC_TYPE_3"/>
    <property type="match status" value="1"/>
</dbReference>
<gene>
    <name evidence="11" type="ORF">DW084_05050</name>
</gene>
<evidence type="ECO:0000256" key="2">
    <source>
        <dbReference type="ARBA" id="ARBA00022448"/>
    </source>
</evidence>
<keyword evidence="6 9" id="KW-1133">Transmembrane helix</keyword>
<dbReference type="GO" id="GO:1902815">
    <property type="term" value="P:N,N'-diacetylchitobiose import"/>
    <property type="evidence" value="ECO:0007669"/>
    <property type="project" value="TreeGrafter"/>
</dbReference>
<name>A0A415EVB3_ENTCA</name>
<feature type="transmembrane region" description="Helical" evidence="9">
    <location>
        <begin position="141"/>
        <end position="159"/>
    </location>
</feature>
<keyword evidence="7 8" id="KW-0472">Membrane</keyword>
<reference evidence="11 12" key="1">
    <citation type="submission" date="2018-08" db="EMBL/GenBank/DDBJ databases">
        <title>A genome reference for cultivated species of the human gut microbiota.</title>
        <authorList>
            <person name="Zou Y."/>
            <person name="Xue W."/>
            <person name="Luo G."/>
        </authorList>
    </citation>
    <scope>NUCLEOTIDE SEQUENCE [LARGE SCALE GENOMIC DNA]</scope>
    <source>
        <strain evidence="11 12">AF48-16</strain>
    </source>
</reference>
<dbReference type="GO" id="GO:0005886">
    <property type="term" value="C:plasma membrane"/>
    <property type="evidence" value="ECO:0007669"/>
    <property type="project" value="UniProtKB-SubCell"/>
</dbReference>
<feature type="transmembrane region" description="Helical" evidence="9">
    <location>
        <begin position="68"/>
        <end position="90"/>
    </location>
</feature>
<feature type="transmembrane region" description="Helical" evidence="9">
    <location>
        <begin position="179"/>
        <end position="202"/>
    </location>
</feature>